<dbReference type="Gene3D" id="3.40.50.720">
    <property type="entry name" value="NAD(P)-binding Rossmann-like Domain"/>
    <property type="match status" value="1"/>
</dbReference>
<comment type="caution">
    <text evidence="1">The sequence shown here is derived from an EMBL/GenBank/DDBJ whole genome shotgun (WGS) entry which is preliminary data.</text>
</comment>
<dbReference type="Proteomes" id="UP000319210">
    <property type="component" value="Unassembled WGS sequence"/>
</dbReference>
<gene>
    <name evidence="1" type="ORF">SCA03_33250</name>
</gene>
<sequence length="136" mass="14475">MPWWLQRASRGGTILAPGDPAQSIQPIDVRNVAEFALDHAATRLPGTFNVVAPIGHDTMSGLLSACVEVTGRRGHLTWAPDDLLTAHQVKQWTELPLWRTHAGTGISPAKEAAILARVGALTAQLSRAESVSAPSL</sequence>
<accession>A0A4Y3QZD8</accession>
<dbReference type="SUPFAM" id="SSF51735">
    <property type="entry name" value="NAD(P)-binding Rossmann-fold domains"/>
    <property type="match status" value="1"/>
</dbReference>
<dbReference type="AlphaFoldDB" id="A0A4Y3QZD8"/>
<name>A0A4Y3QZD8_STRCI</name>
<reference evidence="1 2" key="1">
    <citation type="submission" date="2019-06" db="EMBL/GenBank/DDBJ databases">
        <title>Whole genome shotgun sequence of Streptomyces cacaoi subsp. cacaoi NBRC 12748.</title>
        <authorList>
            <person name="Hosoyama A."/>
            <person name="Uohara A."/>
            <person name="Ohji S."/>
            <person name="Ichikawa N."/>
        </authorList>
    </citation>
    <scope>NUCLEOTIDE SEQUENCE [LARGE SCALE GENOMIC DNA]</scope>
    <source>
        <strain evidence="1 2">NBRC 12748</strain>
    </source>
</reference>
<organism evidence="1 2">
    <name type="scientific">Streptomyces cacaoi</name>
    <dbReference type="NCBI Taxonomy" id="1898"/>
    <lineage>
        <taxon>Bacteria</taxon>
        <taxon>Bacillati</taxon>
        <taxon>Actinomycetota</taxon>
        <taxon>Actinomycetes</taxon>
        <taxon>Kitasatosporales</taxon>
        <taxon>Streptomycetaceae</taxon>
        <taxon>Streptomyces</taxon>
    </lineage>
</organism>
<protein>
    <submittedName>
        <fullName evidence="1">Uncharacterized protein</fullName>
    </submittedName>
</protein>
<evidence type="ECO:0000313" key="2">
    <source>
        <dbReference type="Proteomes" id="UP000319210"/>
    </source>
</evidence>
<keyword evidence="2" id="KW-1185">Reference proteome</keyword>
<evidence type="ECO:0000313" key="1">
    <source>
        <dbReference type="EMBL" id="GEB50774.1"/>
    </source>
</evidence>
<dbReference type="InterPro" id="IPR036291">
    <property type="entry name" value="NAD(P)-bd_dom_sf"/>
</dbReference>
<dbReference type="EMBL" id="BJMM01000015">
    <property type="protein sequence ID" value="GEB50774.1"/>
    <property type="molecule type" value="Genomic_DNA"/>
</dbReference>
<proteinExistence type="predicted"/>